<reference evidence="7 8" key="1">
    <citation type="submission" date="2016-03" db="EMBL/GenBank/DDBJ databases">
        <authorList>
            <person name="Ploux O."/>
        </authorList>
    </citation>
    <scope>NUCLEOTIDE SEQUENCE [LARGE SCALE GENOMIC DNA]</scope>
    <source>
        <strain evidence="7 8">UAMH 11012</strain>
    </source>
</reference>
<dbReference type="InterPro" id="IPR029063">
    <property type="entry name" value="SAM-dependent_MTases_sf"/>
</dbReference>
<dbReference type="AlphaFoldDB" id="A0A1L7XC68"/>
<evidence type="ECO:0000256" key="4">
    <source>
        <dbReference type="PIRSR" id="PIRSR005739-1"/>
    </source>
</evidence>
<dbReference type="InterPro" id="IPR036390">
    <property type="entry name" value="WH_DNA-bd_sf"/>
</dbReference>
<dbReference type="PANTHER" id="PTHR43712:SF4">
    <property type="entry name" value="O-METHYLTRANSFERASE DOMAIN-CONTAINING PROTEIN"/>
    <property type="match status" value="1"/>
</dbReference>
<organism evidence="7 8">
    <name type="scientific">Phialocephala subalpina</name>
    <dbReference type="NCBI Taxonomy" id="576137"/>
    <lineage>
        <taxon>Eukaryota</taxon>
        <taxon>Fungi</taxon>
        <taxon>Dikarya</taxon>
        <taxon>Ascomycota</taxon>
        <taxon>Pezizomycotina</taxon>
        <taxon>Leotiomycetes</taxon>
        <taxon>Helotiales</taxon>
        <taxon>Mollisiaceae</taxon>
        <taxon>Phialocephala</taxon>
        <taxon>Phialocephala fortinii species complex</taxon>
    </lineage>
</organism>
<feature type="active site" description="Proton acceptor" evidence="4">
    <location>
        <position position="282"/>
    </location>
</feature>
<dbReference type="SUPFAM" id="SSF53335">
    <property type="entry name" value="S-adenosyl-L-methionine-dependent methyltransferases"/>
    <property type="match status" value="1"/>
</dbReference>
<dbReference type="PANTHER" id="PTHR43712">
    <property type="entry name" value="PUTATIVE (AFU_ORTHOLOGUE AFUA_4G14580)-RELATED"/>
    <property type="match status" value="1"/>
</dbReference>
<evidence type="ECO:0000256" key="1">
    <source>
        <dbReference type="ARBA" id="ARBA00022603"/>
    </source>
</evidence>
<protein>
    <submittedName>
        <fullName evidence="7">Related to O-methyltransferase</fullName>
    </submittedName>
</protein>
<keyword evidence="3" id="KW-0949">S-adenosyl-L-methionine</keyword>
<evidence type="ECO:0000259" key="5">
    <source>
        <dbReference type="Pfam" id="PF00891"/>
    </source>
</evidence>
<proteinExistence type="predicted"/>
<evidence type="ECO:0000256" key="2">
    <source>
        <dbReference type="ARBA" id="ARBA00022679"/>
    </source>
</evidence>
<dbReference type="Gene3D" id="3.40.50.150">
    <property type="entry name" value="Vaccinia Virus protein VP39"/>
    <property type="match status" value="1"/>
</dbReference>
<dbReference type="EMBL" id="FJOG01000021">
    <property type="protein sequence ID" value="CZR62634.1"/>
    <property type="molecule type" value="Genomic_DNA"/>
</dbReference>
<sequence>MDAINLAKAADEAGRKKALDALRDLQHTIETPYDVLQRFAGLHLQVATARIGVDLGIFEALHESKEPLSVAALAEKTGAAPELLGRILRYLASVGQIKESSKDRFGSSTTTAVLADRNYQGGIHHFFDIVGPVVQELPDFLAETKYQDITDNSKTAMQKAFNTELPRFIWFPNQPRFGYFQQLMTVQRAGALNWLSAFPFKEELGDFQGQTVFVDIGGGFGHQCIAVTGAFPELAGKIVLQDLPQTLAHVPAIGGVEVTIHNFFEPQIAKGAKFYYLRNILHDWPDDKAIIILKNLIPALGPDSRVLIDDMVLPNENVHWQATELDLTMMSSLGSKERTDEQWRALIDAAGLQILKIVPYTAILNDSIIVAVPK</sequence>
<dbReference type="Proteomes" id="UP000184330">
    <property type="component" value="Unassembled WGS sequence"/>
</dbReference>
<dbReference type="OrthoDB" id="2410195at2759"/>
<dbReference type="Pfam" id="PF08100">
    <property type="entry name" value="Dimerisation"/>
    <property type="match status" value="1"/>
</dbReference>
<feature type="domain" description="O-methyltransferase C-terminal" evidence="5">
    <location>
        <begin position="206"/>
        <end position="352"/>
    </location>
</feature>
<dbReference type="InterPro" id="IPR016461">
    <property type="entry name" value="COMT-like"/>
</dbReference>
<dbReference type="InterPro" id="IPR012967">
    <property type="entry name" value="COMT_dimerisation"/>
</dbReference>
<dbReference type="Pfam" id="PF00891">
    <property type="entry name" value="Methyltransf_2"/>
    <property type="match status" value="1"/>
</dbReference>
<feature type="domain" description="O-methyltransferase dimerisation" evidence="6">
    <location>
        <begin position="52"/>
        <end position="103"/>
    </location>
</feature>
<keyword evidence="2 7" id="KW-0808">Transferase</keyword>
<evidence type="ECO:0000313" key="8">
    <source>
        <dbReference type="Proteomes" id="UP000184330"/>
    </source>
</evidence>
<dbReference type="Gene3D" id="1.10.10.10">
    <property type="entry name" value="Winged helix-like DNA-binding domain superfamily/Winged helix DNA-binding domain"/>
    <property type="match status" value="1"/>
</dbReference>
<evidence type="ECO:0000313" key="7">
    <source>
        <dbReference type="EMBL" id="CZR62634.1"/>
    </source>
</evidence>
<gene>
    <name evidence="7" type="ORF">PAC_12531</name>
</gene>
<dbReference type="GO" id="GO:0008171">
    <property type="term" value="F:O-methyltransferase activity"/>
    <property type="evidence" value="ECO:0007669"/>
    <property type="project" value="InterPro"/>
</dbReference>
<name>A0A1L7XC68_9HELO</name>
<dbReference type="InterPro" id="IPR001077">
    <property type="entry name" value="COMT_C"/>
</dbReference>
<keyword evidence="1 7" id="KW-0489">Methyltransferase</keyword>
<dbReference type="PIRSF" id="PIRSF005739">
    <property type="entry name" value="O-mtase"/>
    <property type="match status" value="1"/>
</dbReference>
<keyword evidence="8" id="KW-1185">Reference proteome</keyword>
<dbReference type="GO" id="GO:0046983">
    <property type="term" value="F:protein dimerization activity"/>
    <property type="evidence" value="ECO:0007669"/>
    <property type="project" value="InterPro"/>
</dbReference>
<dbReference type="InterPro" id="IPR036388">
    <property type="entry name" value="WH-like_DNA-bd_sf"/>
</dbReference>
<evidence type="ECO:0000259" key="6">
    <source>
        <dbReference type="Pfam" id="PF08100"/>
    </source>
</evidence>
<evidence type="ECO:0000256" key="3">
    <source>
        <dbReference type="ARBA" id="ARBA00022691"/>
    </source>
</evidence>
<dbReference type="SUPFAM" id="SSF46785">
    <property type="entry name" value="Winged helix' DNA-binding domain"/>
    <property type="match status" value="1"/>
</dbReference>
<dbReference type="GO" id="GO:0032259">
    <property type="term" value="P:methylation"/>
    <property type="evidence" value="ECO:0007669"/>
    <property type="project" value="UniProtKB-KW"/>
</dbReference>
<dbReference type="PROSITE" id="PS51683">
    <property type="entry name" value="SAM_OMT_II"/>
    <property type="match status" value="1"/>
</dbReference>
<accession>A0A1L7XC68</accession>